<sequence>MFEGKSYEVILANMLARVPNTIDKRQGSIIYDALAPAAAELAQSYIDLDTILNSAFADTAENTDLDKKCSEIGLVRIPASKTIQKGIFTGSGGVALDIEIGSRFTVVNSNVNFIAIEKIANGQYKMQCETAGSIGNTVTGQMIPISYIEGLQTANLTEILILGEDIEDDDSLRQRYFTKVKNIEKDGNVAQYIEWANEYAGIGKAKVFPLWDGNNTVKVSILNSNNDIASTELINSFQQYLDPNSQGLGEGAAPIGAIVTVTTATYKNISVNATVNVAEGYTLTQAQLATQLAIENYFRNEISYEKNMVSYFTIGTVLTNLNEIESIISLTLNGGNSDITLLTEEIPNLNNLVLTEST</sequence>
<accession>A0A0L6JHP3</accession>
<organism evidence="4 5">
    <name type="scientific">Pseudobacteroides cellulosolvens ATCC 35603 = DSM 2933</name>
    <dbReference type="NCBI Taxonomy" id="398512"/>
    <lineage>
        <taxon>Bacteria</taxon>
        <taxon>Bacillati</taxon>
        <taxon>Bacillota</taxon>
        <taxon>Clostridia</taxon>
        <taxon>Eubacteriales</taxon>
        <taxon>Oscillospiraceae</taxon>
        <taxon>Pseudobacteroides</taxon>
    </lineage>
</organism>
<dbReference type="EMBL" id="LGTC01000001">
    <property type="protein sequence ID" value="KNY25012.1"/>
    <property type="molecule type" value="Genomic_DNA"/>
</dbReference>
<comment type="caution">
    <text evidence="4">The sequence shown here is derived from an EMBL/GenBank/DDBJ whole genome shotgun (WGS) entry which is preliminary data.</text>
</comment>
<dbReference type="PANTHER" id="PTHR37829">
    <property type="entry name" value="PHAGE-LIKE ELEMENT PBSX PROTEIN XKDT"/>
    <property type="match status" value="1"/>
</dbReference>
<dbReference type="OrthoDB" id="2554267at2"/>
<evidence type="ECO:0000259" key="3">
    <source>
        <dbReference type="Pfam" id="PF26079"/>
    </source>
</evidence>
<dbReference type="Pfam" id="PF26079">
    <property type="entry name" value="Baseplate_J_C"/>
    <property type="match status" value="1"/>
</dbReference>
<dbReference type="PANTHER" id="PTHR37829:SF3">
    <property type="entry name" value="PROTEIN JAYE-RELATED"/>
    <property type="match status" value="1"/>
</dbReference>
<evidence type="ECO:0000313" key="4">
    <source>
        <dbReference type="EMBL" id="KNY25012.1"/>
    </source>
</evidence>
<gene>
    <name evidence="4" type="ORF">Bccel_0269</name>
</gene>
<dbReference type="InterPro" id="IPR058530">
    <property type="entry name" value="Baseplate_J-like_C"/>
</dbReference>
<dbReference type="STRING" id="398512.Bccel_0269"/>
<dbReference type="Pfam" id="PF26078">
    <property type="entry name" value="Baseplate_J_M"/>
    <property type="match status" value="1"/>
</dbReference>
<dbReference type="RefSeq" id="WP_036946134.1">
    <property type="nucleotide sequence ID" value="NZ_KN050763.1"/>
</dbReference>
<feature type="domain" description="Baseplate J-like central" evidence="2">
    <location>
        <begin position="187"/>
        <end position="262"/>
    </location>
</feature>
<comment type="similarity">
    <text evidence="1">Belongs to the Mu gp47/PBSX XkdT family.</text>
</comment>
<dbReference type="AlphaFoldDB" id="A0A0L6JHP3"/>
<name>A0A0L6JHP3_9FIRM</name>
<keyword evidence="5" id="KW-1185">Reference proteome</keyword>
<evidence type="ECO:0000256" key="1">
    <source>
        <dbReference type="ARBA" id="ARBA00038087"/>
    </source>
</evidence>
<dbReference type="InterPro" id="IPR052399">
    <property type="entry name" value="Phage_Baseplate_Assmbl_Protein"/>
</dbReference>
<dbReference type="Proteomes" id="UP000036923">
    <property type="component" value="Unassembled WGS sequence"/>
</dbReference>
<proteinExistence type="inferred from homology"/>
<evidence type="ECO:0000313" key="5">
    <source>
        <dbReference type="Proteomes" id="UP000036923"/>
    </source>
</evidence>
<dbReference type="InterPro" id="IPR058531">
    <property type="entry name" value="Baseplate_J_M"/>
</dbReference>
<dbReference type="eggNOG" id="COG3299">
    <property type="taxonomic scope" value="Bacteria"/>
</dbReference>
<evidence type="ECO:0000259" key="2">
    <source>
        <dbReference type="Pfam" id="PF26078"/>
    </source>
</evidence>
<feature type="domain" description="Baseplate J-like C-terminal" evidence="3">
    <location>
        <begin position="269"/>
        <end position="354"/>
    </location>
</feature>
<protein>
    <submittedName>
        <fullName evidence="4">Baseplate J family protein</fullName>
    </submittedName>
</protein>
<reference evidence="5" key="1">
    <citation type="submission" date="2015-07" db="EMBL/GenBank/DDBJ databases">
        <title>Near-Complete Genome Sequence of the Cellulolytic Bacterium Bacteroides (Pseudobacteroides) cellulosolvens ATCC 35603.</title>
        <authorList>
            <person name="Dassa B."/>
            <person name="Utturkar S.M."/>
            <person name="Klingeman D.M."/>
            <person name="Hurt R.A."/>
            <person name="Keller M."/>
            <person name="Xu J."/>
            <person name="Reddy Y.H.K."/>
            <person name="Borovok I."/>
            <person name="Grinberg I.R."/>
            <person name="Lamed R."/>
            <person name="Zhivin O."/>
            <person name="Bayer E.A."/>
            <person name="Brown S.D."/>
        </authorList>
    </citation>
    <scope>NUCLEOTIDE SEQUENCE [LARGE SCALE GENOMIC DNA]</scope>
    <source>
        <strain evidence="5">DSM 2933</strain>
    </source>
</reference>